<dbReference type="Gene3D" id="1.20.1260.20">
    <property type="entry name" value="PPE superfamily"/>
    <property type="match status" value="1"/>
</dbReference>
<evidence type="ECO:0000313" key="2">
    <source>
        <dbReference type="EMBL" id="GAA2043277.1"/>
    </source>
</evidence>
<feature type="compositionally biased region" description="Basic residues" evidence="1">
    <location>
        <begin position="518"/>
        <end position="527"/>
    </location>
</feature>
<feature type="region of interest" description="Disordered" evidence="1">
    <location>
        <begin position="213"/>
        <end position="536"/>
    </location>
</feature>
<feature type="compositionally biased region" description="Pro residues" evidence="1">
    <location>
        <begin position="307"/>
        <end position="320"/>
    </location>
</feature>
<feature type="compositionally biased region" description="Low complexity" evidence="1">
    <location>
        <begin position="347"/>
        <end position="372"/>
    </location>
</feature>
<accession>A0ABP5GCR1</accession>
<reference evidence="3" key="1">
    <citation type="journal article" date="2019" name="Int. J. Syst. Evol. Microbiol.">
        <title>The Global Catalogue of Microorganisms (GCM) 10K type strain sequencing project: providing services to taxonomists for standard genome sequencing and annotation.</title>
        <authorList>
            <consortium name="The Broad Institute Genomics Platform"/>
            <consortium name="The Broad Institute Genome Sequencing Center for Infectious Disease"/>
            <person name="Wu L."/>
            <person name="Ma J."/>
        </authorList>
    </citation>
    <scope>NUCLEOTIDE SEQUENCE [LARGE SCALE GENOMIC DNA]</scope>
    <source>
        <strain evidence="3">JCM 14549</strain>
    </source>
</reference>
<name>A0ABP5GCR1_9ACTN</name>
<dbReference type="InterPro" id="IPR038332">
    <property type="entry name" value="PPE_sf"/>
</dbReference>
<keyword evidence="3" id="KW-1185">Reference proteome</keyword>
<sequence length="536" mass="55032">MGWAAVGLVALGGLSEADRILGCGRFVRGVGRGEGTGMEDPGQRYLPQAYIRDHLDERLETMSHKELAGLLAGANPDALIQRGEALGTVAERVADVGQQIWRAAGELEWQGQAADAFREWISRFYLESDLLGSYASVVGMQITNAGVALRQAQSEMPEPERFRATDTAADPGFQTVLPGVADGTQEARRQEAIAVITRLGSAYKTSAAIIGSHREPQFQPMPLEDMGEEAGSVGRGSGNPPASYGGVPAPSQVPPHTSEARDVASFPNGSQPGSPRNSSVISIPGPGADSNGVGTSLDSVGVRPNGAAPPVPSVSPPPVVERPVTGGGPGGQAPVVGPLPGWPQQPGPGRAGEGQVPPIRGPVVRPGEVRAPSGPPAGPGSQPPAASRPGGPGVPGGQQPPVGRPPGASPGQGGGRSSVPGAGNPWGRANNYGLLGGRPTPNAKPTVVSRIPAGGVIQPGMNASNSRLVPSRKDSPAEPRGTYGKAIVDGRGGERGERKRVLPEPTGVIGLPGQGRKRDSKKKRKRNESKDDRQQP</sequence>
<feature type="compositionally biased region" description="Polar residues" evidence="1">
    <location>
        <begin position="267"/>
        <end position="281"/>
    </location>
</feature>
<dbReference type="Proteomes" id="UP001403094">
    <property type="component" value="Unassembled WGS sequence"/>
</dbReference>
<protein>
    <submittedName>
        <fullName evidence="2">Uncharacterized protein</fullName>
    </submittedName>
</protein>
<proteinExistence type="predicted"/>
<dbReference type="EMBL" id="BAAANQ010000001">
    <property type="protein sequence ID" value="GAA2043277.1"/>
    <property type="molecule type" value="Genomic_DNA"/>
</dbReference>
<gene>
    <name evidence="2" type="ORF">GCM10009757_07670</name>
</gene>
<organism evidence="2 3">
    <name type="scientific">Streptomyces cheonanensis</name>
    <dbReference type="NCBI Taxonomy" id="312720"/>
    <lineage>
        <taxon>Bacteria</taxon>
        <taxon>Bacillati</taxon>
        <taxon>Actinomycetota</taxon>
        <taxon>Actinomycetes</taxon>
        <taxon>Kitasatosporales</taxon>
        <taxon>Streptomycetaceae</taxon>
        <taxon>Streptomyces</taxon>
    </lineage>
</organism>
<comment type="caution">
    <text evidence="2">The sequence shown here is derived from an EMBL/GenBank/DDBJ whole genome shotgun (WGS) entry which is preliminary data.</text>
</comment>
<feature type="compositionally biased region" description="Basic and acidic residues" evidence="1">
    <location>
        <begin position="491"/>
        <end position="502"/>
    </location>
</feature>
<evidence type="ECO:0000313" key="3">
    <source>
        <dbReference type="Proteomes" id="UP001403094"/>
    </source>
</evidence>
<evidence type="ECO:0000256" key="1">
    <source>
        <dbReference type="SAM" id="MobiDB-lite"/>
    </source>
</evidence>
<feature type="compositionally biased region" description="Pro residues" evidence="1">
    <location>
        <begin position="373"/>
        <end position="382"/>
    </location>
</feature>